<evidence type="ECO:0000313" key="3">
    <source>
        <dbReference type="Proteomes" id="UP001557470"/>
    </source>
</evidence>
<gene>
    <name evidence="2" type="ORF">UPYG_G00193440</name>
</gene>
<reference evidence="2 3" key="1">
    <citation type="submission" date="2024-06" db="EMBL/GenBank/DDBJ databases">
        <authorList>
            <person name="Pan Q."/>
            <person name="Wen M."/>
            <person name="Jouanno E."/>
            <person name="Zahm M."/>
            <person name="Klopp C."/>
            <person name="Cabau C."/>
            <person name="Louis A."/>
            <person name="Berthelot C."/>
            <person name="Parey E."/>
            <person name="Roest Crollius H."/>
            <person name="Montfort J."/>
            <person name="Robinson-Rechavi M."/>
            <person name="Bouchez O."/>
            <person name="Lampietro C."/>
            <person name="Lopez Roques C."/>
            <person name="Donnadieu C."/>
            <person name="Postlethwait J."/>
            <person name="Bobe J."/>
            <person name="Verreycken H."/>
            <person name="Guiguen Y."/>
        </authorList>
    </citation>
    <scope>NUCLEOTIDE SEQUENCE [LARGE SCALE GENOMIC DNA]</scope>
    <source>
        <strain evidence="2">Up_M1</strain>
        <tissue evidence="2">Testis</tissue>
    </source>
</reference>
<feature type="region of interest" description="Disordered" evidence="1">
    <location>
        <begin position="1"/>
        <end position="30"/>
    </location>
</feature>
<protein>
    <submittedName>
        <fullName evidence="2">Uncharacterized protein</fullName>
    </submittedName>
</protein>
<accession>A0ABD0WGL0</accession>
<comment type="caution">
    <text evidence="2">The sequence shown here is derived from an EMBL/GenBank/DDBJ whole genome shotgun (WGS) entry which is preliminary data.</text>
</comment>
<proteinExistence type="predicted"/>
<sequence>MEAKQQLEAETSEKNNEYQPSAGKGFRGQEDFRRRVKWPTFRPCILSLSTSHIGNFETFLKRQYYRNRRGQACLVAKTFFALDNGIPGK</sequence>
<dbReference type="AlphaFoldDB" id="A0ABD0WGL0"/>
<dbReference type="EMBL" id="JAGEUA010000006">
    <property type="protein sequence ID" value="KAL0972684.1"/>
    <property type="molecule type" value="Genomic_DNA"/>
</dbReference>
<dbReference type="Proteomes" id="UP001557470">
    <property type="component" value="Unassembled WGS sequence"/>
</dbReference>
<keyword evidence="3" id="KW-1185">Reference proteome</keyword>
<evidence type="ECO:0000256" key="1">
    <source>
        <dbReference type="SAM" id="MobiDB-lite"/>
    </source>
</evidence>
<feature type="compositionally biased region" description="Basic and acidic residues" evidence="1">
    <location>
        <begin position="1"/>
        <end position="16"/>
    </location>
</feature>
<organism evidence="2 3">
    <name type="scientific">Umbra pygmaea</name>
    <name type="common">Eastern mudminnow</name>
    <dbReference type="NCBI Taxonomy" id="75934"/>
    <lineage>
        <taxon>Eukaryota</taxon>
        <taxon>Metazoa</taxon>
        <taxon>Chordata</taxon>
        <taxon>Craniata</taxon>
        <taxon>Vertebrata</taxon>
        <taxon>Euteleostomi</taxon>
        <taxon>Actinopterygii</taxon>
        <taxon>Neopterygii</taxon>
        <taxon>Teleostei</taxon>
        <taxon>Protacanthopterygii</taxon>
        <taxon>Esociformes</taxon>
        <taxon>Umbridae</taxon>
        <taxon>Umbra</taxon>
    </lineage>
</organism>
<evidence type="ECO:0000313" key="2">
    <source>
        <dbReference type="EMBL" id="KAL0972684.1"/>
    </source>
</evidence>
<name>A0ABD0WGL0_UMBPY</name>